<dbReference type="EMBL" id="JAIWYP010000003">
    <property type="protein sequence ID" value="KAH3846792.1"/>
    <property type="molecule type" value="Genomic_DNA"/>
</dbReference>
<evidence type="ECO:0000313" key="1">
    <source>
        <dbReference type="EMBL" id="KAH3846792.1"/>
    </source>
</evidence>
<dbReference type="Proteomes" id="UP000828390">
    <property type="component" value="Unassembled WGS sequence"/>
</dbReference>
<accession>A0A9D4KX49</accession>
<keyword evidence="2" id="KW-1185">Reference proteome</keyword>
<sequence length="132" mass="15586">MAKKRTRMRQESFKKSIRLTGTIVSSVAQRRQKQRHIHHQPTKMPLSEDLTTLKEWLCGEMIEGIHSDHPARMAWERTAQITLVRIALFKKRRIGEVPELKVSDFIQIHQTDKVDREIYNSLDVSERILSKR</sequence>
<reference evidence="1" key="1">
    <citation type="journal article" date="2019" name="bioRxiv">
        <title>The Genome of the Zebra Mussel, Dreissena polymorpha: A Resource for Invasive Species Research.</title>
        <authorList>
            <person name="McCartney M.A."/>
            <person name="Auch B."/>
            <person name="Kono T."/>
            <person name="Mallez S."/>
            <person name="Zhang Y."/>
            <person name="Obille A."/>
            <person name="Becker A."/>
            <person name="Abrahante J.E."/>
            <person name="Garbe J."/>
            <person name="Badalamenti J.P."/>
            <person name="Herman A."/>
            <person name="Mangelson H."/>
            <person name="Liachko I."/>
            <person name="Sullivan S."/>
            <person name="Sone E.D."/>
            <person name="Koren S."/>
            <person name="Silverstein K.A.T."/>
            <person name="Beckman K.B."/>
            <person name="Gohl D.M."/>
        </authorList>
    </citation>
    <scope>NUCLEOTIDE SEQUENCE</scope>
    <source>
        <strain evidence="1">Duluth1</strain>
        <tissue evidence="1">Whole animal</tissue>
    </source>
</reference>
<organism evidence="1 2">
    <name type="scientific">Dreissena polymorpha</name>
    <name type="common">Zebra mussel</name>
    <name type="synonym">Mytilus polymorpha</name>
    <dbReference type="NCBI Taxonomy" id="45954"/>
    <lineage>
        <taxon>Eukaryota</taxon>
        <taxon>Metazoa</taxon>
        <taxon>Spiralia</taxon>
        <taxon>Lophotrochozoa</taxon>
        <taxon>Mollusca</taxon>
        <taxon>Bivalvia</taxon>
        <taxon>Autobranchia</taxon>
        <taxon>Heteroconchia</taxon>
        <taxon>Euheterodonta</taxon>
        <taxon>Imparidentia</taxon>
        <taxon>Neoheterodontei</taxon>
        <taxon>Myida</taxon>
        <taxon>Dreissenoidea</taxon>
        <taxon>Dreissenidae</taxon>
        <taxon>Dreissena</taxon>
    </lineage>
</organism>
<gene>
    <name evidence="1" type="ORF">DPMN_089099</name>
</gene>
<name>A0A9D4KX49_DREPO</name>
<protein>
    <submittedName>
        <fullName evidence="1">Uncharacterized protein</fullName>
    </submittedName>
</protein>
<evidence type="ECO:0000313" key="2">
    <source>
        <dbReference type="Proteomes" id="UP000828390"/>
    </source>
</evidence>
<reference evidence="1" key="2">
    <citation type="submission" date="2020-11" db="EMBL/GenBank/DDBJ databases">
        <authorList>
            <person name="McCartney M.A."/>
            <person name="Auch B."/>
            <person name="Kono T."/>
            <person name="Mallez S."/>
            <person name="Becker A."/>
            <person name="Gohl D.M."/>
            <person name="Silverstein K.A.T."/>
            <person name="Koren S."/>
            <person name="Bechman K.B."/>
            <person name="Herman A."/>
            <person name="Abrahante J.E."/>
            <person name="Garbe J."/>
        </authorList>
    </citation>
    <scope>NUCLEOTIDE SEQUENCE</scope>
    <source>
        <strain evidence="1">Duluth1</strain>
        <tissue evidence="1">Whole animal</tissue>
    </source>
</reference>
<proteinExistence type="predicted"/>
<comment type="caution">
    <text evidence="1">The sequence shown here is derived from an EMBL/GenBank/DDBJ whole genome shotgun (WGS) entry which is preliminary data.</text>
</comment>
<dbReference type="AlphaFoldDB" id="A0A9D4KX49"/>